<dbReference type="InterPro" id="IPR029062">
    <property type="entry name" value="Class_I_gatase-like"/>
</dbReference>
<evidence type="ECO:0000313" key="7">
    <source>
        <dbReference type="Proteomes" id="UP000279446"/>
    </source>
</evidence>
<feature type="active site" description="Nucleophile" evidence="3">
    <location>
        <position position="110"/>
    </location>
</feature>
<feature type="domain" description="LD-carboxypeptidase N-terminal" evidence="4">
    <location>
        <begin position="13"/>
        <end position="130"/>
    </location>
</feature>
<sequence>MIKYPFLKEEATIGITAPSSGVGSELHGLIKDACNRMNAKGFNVICGETVWTQDKAKSSPAKIRATELNDTMQDDNIHTVIPPWGGELLIEVLEYIDFENIKSKWILGYSDISVLLLATTLKTGIATAHGPNLIDLRGVHSDETTAMWQALLSIKTGESIIQHSSQKYQKEWNHDNFSPCVFHLTEQTYWKVISDSNVMKVRVSGRLLGGCVDVIRHLIGTPFGDVQYFQQHVINNDPILWYLENCELTTVDLRRSLVQMKLAGWFENCSGIMFGRSEANQPVQDYTIRDVYEELSEELQIPIIYDIDCGHVPPQMTFINGAYAEVEVENGKGTVKQYFYP</sequence>
<evidence type="ECO:0000256" key="2">
    <source>
        <dbReference type="ARBA" id="ARBA00022801"/>
    </source>
</evidence>
<dbReference type="InterPro" id="IPR027461">
    <property type="entry name" value="Carboxypeptidase_A_C_sf"/>
</dbReference>
<comment type="similarity">
    <text evidence="1">Belongs to the peptidase S66 family.</text>
</comment>
<dbReference type="Proteomes" id="UP000279446">
    <property type="component" value="Unassembled WGS sequence"/>
</dbReference>
<dbReference type="Gene3D" id="3.50.30.60">
    <property type="entry name" value="LD-carboxypeptidase A C-terminal domain-like"/>
    <property type="match status" value="1"/>
</dbReference>
<dbReference type="Gene3D" id="3.40.50.10740">
    <property type="entry name" value="Class I glutamine amidotransferase-like"/>
    <property type="match status" value="1"/>
</dbReference>
<dbReference type="InterPro" id="IPR040921">
    <property type="entry name" value="Peptidase_S66C"/>
</dbReference>
<dbReference type="SUPFAM" id="SSF52317">
    <property type="entry name" value="Class I glutamine amidotransferase-like"/>
    <property type="match status" value="1"/>
</dbReference>
<dbReference type="PANTHER" id="PTHR30237">
    <property type="entry name" value="MURAMOYLTETRAPEPTIDE CARBOXYPEPTIDASE"/>
    <property type="match status" value="1"/>
</dbReference>
<dbReference type="OrthoDB" id="9807329at2"/>
<proteinExistence type="inferred from homology"/>
<dbReference type="RefSeq" id="WP_127190830.1">
    <property type="nucleotide sequence ID" value="NZ_RZNY01000003.1"/>
</dbReference>
<evidence type="ECO:0000259" key="5">
    <source>
        <dbReference type="Pfam" id="PF17676"/>
    </source>
</evidence>
<accession>A0A3S1BU95</accession>
<feature type="active site" description="Charge relay system" evidence="3">
    <location>
        <position position="311"/>
    </location>
</feature>
<organism evidence="6 7">
    <name type="scientific">Paenibacillus anaericanus</name>
    <dbReference type="NCBI Taxonomy" id="170367"/>
    <lineage>
        <taxon>Bacteria</taxon>
        <taxon>Bacillati</taxon>
        <taxon>Bacillota</taxon>
        <taxon>Bacilli</taxon>
        <taxon>Bacillales</taxon>
        <taxon>Paenibacillaceae</taxon>
        <taxon>Paenibacillus</taxon>
    </lineage>
</organism>
<dbReference type="InterPro" id="IPR003507">
    <property type="entry name" value="S66_fam"/>
</dbReference>
<evidence type="ECO:0000256" key="3">
    <source>
        <dbReference type="PIRSR" id="PIRSR028757-1"/>
    </source>
</evidence>
<dbReference type="InterPro" id="IPR027478">
    <property type="entry name" value="LdcA_N"/>
</dbReference>
<name>A0A3S1BU95_9BACL</name>
<reference evidence="6 7" key="1">
    <citation type="submission" date="2018-12" db="EMBL/GenBank/DDBJ databases">
        <authorList>
            <person name="Sun L."/>
            <person name="Chen Z."/>
        </authorList>
    </citation>
    <scope>NUCLEOTIDE SEQUENCE [LARGE SCALE GENOMIC DNA]</scope>
    <source>
        <strain evidence="6 7">DSM 15890</strain>
    </source>
</reference>
<gene>
    <name evidence="6" type="ORF">EJP82_04405</name>
</gene>
<dbReference type="EMBL" id="RZNY01000003">
    <property type="protein sequence ID" value="RUT47629.1"/>
    <property type="molecule type" value="Genomic_DNA"/>
</dbReference>
<dbReference type="PANTHER" id="PTHR30237:SF5">
    <property type="entry name" value="CARBOXYPEPTIDASE VC_A0337-RELATED"/>
    <property type="match status" value="1"/>
</dbReference>
<dbReference type="GO" id="GO:0004180">
    <property type="term" value="F:carboxypeptidase activity"/>
    <property type="evidence" value="ECO:0007669"/>
    <property type="project" value="UniProtKB-KW"/>
</dbReference>
<dbReference type="SUPFAM" id="SSF141986">
    <property type="entry name" value="LD-carboxypeptidase A C-terminal domain-like"/>
    <property type="match status" value="1"/>
</dbReference>
<keyword evidence="6" id="KW-0121">Carboxypeptidase</keyword>
<feature type="domain" description="LD-carboxypeptidase C-terminal" evidence="5">
    <location>
        <begin position="204"/>
        <end position="326"/>
    </location>
</feature>
<keyword evidence="6" id="KW-0645">Protease</keyword>
<evidence type="ECO:0000259" key="4">
    <source>
        <dbReference type="Pfam" id="PF02016"/>
    </source>
</evidence>
<feature type="active site" description="Charge relay system" evidence="3">
    <location>
        <position position="244"/>
    </location>
</feature>
<dbReference type="PIRSF" id="PIRSF028757">
    <property type="entry name" value="LD-carboxypeptidase"/>
    <property type="match status" value="1"/>
</dbReference>
<evidence type="ECO:0000313" key="6">
    <source>
        <dbReference type="EMBL" id="RUT47629.1"/>
    </source>
</evidence>
<keyword evidence="7" id="KW-1185">Reference proteome</keyword>
<dbReference type="Pfam" id="PF02016">
    <property type="entry name" value="Peptidase_S66"/>
    <property type="match status" value="1"/>
</dbReference>
<dbReference type="InterPro" id="IPR040449">
    <property type="entry name" value="Peptidase_S66_N"/>
</dbReference>
<keyword evidence="2" id="KW-0378">Hydrolase</keyword>
<evidence type="ECO:0000256" key="1">
    <source>
        <dbReference type="ARBA" id="ARBA00010233"/>
    </source>
</evidence>
<dbReference type="Pfam" id="PF17676">
    <property type="entry name" value="Peptidase_S66C"/>
    <property type="match status" value="1"/>
</dbReference>
<dbReference type="AlphaFoldDB" id="A0A3S1BU95"/>
<protein>
    <submittedName>
        <fullName evidence="6">LD-carboxypeptidase</fullName>
    </submittedName>
</protein>
<dbReference type="CDD" id="cd07062">
    <property type="entry name" value="Peptidase_S66_mccF_like"/>
    <property type="match status" value="1"/>
</dbReference>
<comment type="caution">
    <text evidence="6">The sequence shown here is derived from an EMBL/GenBank/DDBJ whole genome shotgun (WGS) entry which is preliminary data.</text>
</comment>